<evidence type="ECO:0000313" key="4">
    <source>
        <dbReference type="Proteomes" id="UP000029067"/>
    </source>
</evidence>
<accession>A0A087B2R5</accession>
<gene>
    <name evidence="3" type="ORF">BCUN_1081</name>
</gene>
<keyword evidence="4" id="KW-1185">Reference proteome</keyword>
<dbReference type="OrthoDB" id="3239667at2"/>
<dbReference type="EMBL" id="JGYV01000002">
    <property type="protein sequence ID" value="KFI65315.1"/>
    <property type="molecule type" value="Genomic_DNA"/>
</dbReference>
<keyword evidence="1" id="KW-0472">Membrane</keyword>
<feature type="domain" description="TadE-like" evidence="2">
    <location>
        <begin position="25"/>
        <end position="67"/>
    </location>
</feature>
<dbReference type="Proteomes" id="UP000029067">
    <property type="component" value="Unassembled WGS sequence"/>
</dbReference>
<protein>
    <submittedName>
        <fullName evidence="3">TadE family protein</fullName>
    </submittedName>
</protein>
<proteinExistence type="predicted"/>
<keyword evidence="1" id="KW-0812">Transmembrane</keyword>
<sequence length="132" mass="13738">MRAVVVRLRRGAGRLRAWCAGADPGAVTAEFAVVMPAVILVVALLLYSVRACVVQLECQDAASNAARAAVVQGPDASLRDVAMQSAPSVSQVDIVRADGRVRVEVRCKVVSDPMGVLPASVVATAIGVDQEE</sequence>
<dbReference type="AlphaFoldDB" id="A0A087B2R5"/>
<dbReference type="eggNOG" id="COG4961">
    <property type="taxonomic scope" value="Bacteria"/>
</dbReference>
<comment type="caution">
    <text evidence="3">The sequence shown here is derived from an EMBL/GenBank/DDBJ whole genome shotgun (WGS) entry which is preliminary data.</text>
</comment>
<dbReference type="InterPro" id="IPR012495">
    <property type="entry name" value="TadE-like_dom"/>
</dbReference>
<organism evidence="3 4">
    <name type="scientific">Bifidobacterium cuniculi</name>
    <dbReference type="NCBI Taxonomy" id="1688"/>
    <lineage>
        <taxon>Bacteria</taxon>
        <taxon>Bacillati</taxon>
        <taxon>Actinomycetota</taxon>
        <taxon>Actinomycetes</taxon>
        <taxon>Bifidobacteriales</taxon>
        <taxon>Bifidobacteriaceae</taxon>
        <taxon>Bifidobacterium</taxon>
    </lineage>
</organism>
<dbReference type="InterPro" id="IPR049790">
    <property type="entry name" value="Rv3655c/TadE"/>
</dbReference>
<evidence type="ECO:0000313" key="3">
    <source>
        <dbReference type="EMBL" id="KFI65315.1"/>
    </source>
</evidence>
<dbReference type="STRING" id="1688.BCUN_1081"/>
<name>A0A087B2R5_9BIFI</name>
<feature type="transmembrane region" description="Helical" evidence="1">
    <location>
        <begin position="31"/>
        <end position="49"/>
    </location>
</feature>
<keyword evidence="1" id="KW-1133">Transmembrane helix</keyword>
<dbReference type="NCBIfam" id="NF041390">
    <property type="entry name" value="TadE_Rv3655c"/>
    <property type="match status" value="1"/>
</dbReference>
<evidence type="ECO:0000259" key="2">
    <source>
        <dbReference type="Pfam" id="PF07811"/>
    </source>
</evidence>
<reference evidence="3 4" key="1">
    <citation type="submission" date="2014-03" db="EMBL/GenBank/DDBJ databases">
        <title>Genomics of Bifidobacteria.</title>
        <authorList>
            <person name="Ventura M."/>
            <person name="Milani C."/>
            <person name="Lugli G.A."/>
        </authorList>
    </citation>
    <scope>NUCLEOTIDE SEQUENCE [LARGE SCALE GENOMIC DNA]</scope>
    <source>
        <strain evidence="3 4">LMG 10738</strain>
    </source>
</reference>
<dbReference type="Pfam" id="PF07811">
    <property type="entry name" value="TadE"/>
    <property type="match status" value="1"/>
</dbReference>
<evidence type="ECO:0000256" key="1">
    <source>
        <dbReference type="SAM" id="Phobius"/>
    </source>
</evidence>